<evidence type="ECO:0000313" key="1">
    <source>
        <dbReference type="EMBL" id="SFF90836.1"/>
    </source>
</evidence>
<gene>
    <name evidence="1" type="ORF">SAMN05216251_13612</name>
</gene>
<dbReference type="Proteomes" id="UP000199323">
    <property type="component" value="Unassembled WGS sequence"/>
</dbReference>
<evidence type="ECO:0000313" key="2">
    <source>
        <dbReference type="Proteomes" id="UP000199323"/>
    </source>
</evidence>
<accession>A0A1I2MN85</accession>
<dbReference type="AlphaFoldDB" id="A0A1I2MN85"/>
<organism evidence="1 2">
    <name type="scientific">Actinacidiphila alni</name>
    <dbReference type="NCBI Taxonomy" id="380248"/>
    <lineage>
        <taxon>Bacteria</taxon>
        <taxon>Bacillati</taxon>
        <taxon>Actinomycetota</taxon>
        <taxon>Actinomycetes</taxon>
        <taxon>Kitasatosporales</taxon>
        <taxon>Streptomycetaceae</taxon>
        <taxon>Actinacidiphila</taxon>
    </lineage>
</organism>
<name>A0A1I2MN85_9ACTN</name>
<keyword evidence="2" id="KW-1185">Reference proteome</keyword>
<dbReference type="EMBL" id="FONG01000036">
    <property type="protein sequence ID" value="SFF90836.1"/>
    <property type="molecule type" value="Genomic_DNA"/>
</dbReference>
<protein>
    <recommendedName>
        <fullName evidence="3">Antitoxin</fullName>
    </recommendedName>
</protein>
<proteinExistence type="predicted"/>
<reference evidence="2" key="1">
    <citation type="submission" date="2016-10" db="EMBL/GenBank/DDBJ databases">
        <authorList>
            <person name="Varghese N."/>
            <person name="Submissions S."/>
        </authorList>
    </citation>
    <scope>NUCLEOTIDE SEQUENCE [LARGE SCALE GENOMIC DNA]</scope>
    <source>
        <strain evidence="2">CGMCC 4.3510</strain>
    </source>
</reference>
<evidence type="ECO:0008006" key="3">
    <source>
        <dbReference type="Google" id="ProtNLM"/>
    </source>
</evidence>
<dbReference type="RefSeq" id="WP_143120728.1">
    <property type="nucleotide sequence ID" value="NZ_FONG01000036.1"/>
</dbReference>
<sequence length="117" mass="12162">MTDEVNVVSAARAAATLRTVLAGYREDGKDAVPLAISESDGGAPEAVLVPYQLYEQILNELERREDLAIGALAADRAEAAPAPGEGLDADALARLVAASRPADAEELLRAAGRPDSH</sequence>